<dbReference type="SUPFAM" id="SSF46689">
    <property type="entry name" value="Homeodomain-like"/>
    <property type="match status" value="1"/>
</dbReference>
<dbReference type="InterPro" id="IPR009057">
    <property type="entry name" value="Homeodomain-like_sf"/>
</dbReference>
<organism evidence="5 6">
    <name type="scientific">Trichobilharzia regenti</name>
    <name type="common">Nasal bird schistosome</name>
    <dbReference type="NCBI Taxonomy" id="157069"/>
    <lineage>
        <taxon>Eukaryota</taxon>
        <taxon>Metazoa</taxon>
        <taxon>Spiralia</taxon>
        <taxon>Lophotrochozoa</taxon>
        <taxon>Platyhelminthes</taxon>
        <taxon>Trematoda</taxon>
        <taxon>Digenea</taxon>
        <taxon>Strigeidida</taxon>
        <taxon>Schistosomatoidea</taxon>
        <taxon>Schistosomatidae</taxon>
        <taxon>Trichobilharzia</taxon>
    </lineage>
</organism>
<reference evidence="6" key="2">
    <citation type="submission" date="2023-11" db="UniProtKB">
        <authorList>
            <consortium name="WormBaseParasite"/>
        </authorList>
    </citation>
    <scope>IDENTIFICATION</scope>
</reference>
<feature type="region of interest" description="Disordered" evidence="2">
    <location>
        <begin position="1"/>
        <end position="32"/>
    </location>
</feature>
<dbReference type="Gene3D" id="1.10.10.60">
    <property type="entry name" value="Homeodomain-like"/>
    <property type="match status" value="1"/>
</dbReference>
<dbReference type="PANTHER" id="PTHR36911">
    <property type="entry name" value="LIM ZINC-BINDING DOMAIN-CONTAINING PROTEIN-RELATED"/>
    <property type="match status" value="1"/>
</dbReference>
<feature type="compositionally biased region" description="Polar residues" evidence="2">
    <location>
        <begin position="2450"/>
        <end position="2474"/>
    </location>
</feature>
<reference evidence="5" key="1">
    <citation type="submission" date="2022-06" db="EMBL/GenBank/DDBJ databases">
        <authorList>
            <person name="Berger JAMES D."/>
            <person name="Berger JAMES D."/>
        </authorList>
    </citation>
    <scope>NUCLEOTIDE SEQUENCE [LARGE SCALE GENOMIC DNA]</scope>
</reference>
<evidence type="ECO:0000259" key="4">
    <source>
        <dbReference type="PROSITE" id="PS51156"/>
    </source>
</evidence>
<feature type="compositionally biased region" description="Low complexity" evidence="2">
    <location>
        <begin position="958"/>
        <end position="982"/>
    </location>
</feature>
<feature type="compositionally biased region" description="Basic residues" evidence="2">
    <location>
        <begin position="342"/>
        <end position="356"/>
    </location>
</feature>
<feature type="region of interest" description="Disordered" evidence="2">
    <location>
        <begin position="46"/>
        <end position="138"/>
    </location>
</feature>
<dbReference type="Proteomes" id="UP000050795">
    <property type="component" value="Unassembled WGS sequence"/>
</dbReference>
<keyword evidence="1" id="KW-0539">Nucleus</keyword>
<feature type="compositionally biased region" description="Low complexity" evidence="2">
    <location>
        <begin position="2172"/>
        <end position="2187"/>
    </location>
</feature>
<evidence type="ECO:0000313" key="6">
    <source>
        <dbReference type="WBParaSite" id="TREG1_135520.1"/>
    </source>
</evidence>
<feature type="compositionally biased region" description="Polar residues" evidence="2">
    <location>
        <begin position="1970"/>
        <end position="1991"/>
    </location>
</feature>
<feature type="region of interest" description="Disordered" evidence="2">
    <location>
        <begin position="2444"/>
        <end position="2569"/>
    </location>
</feature>
<feature type="domain" description="BAH" evidence="3">
    <location>
        <begin position="146"/>
        <end position="282"/>
    </location>
</feature>
<feature type="region of interest" description="Disordered" evidence="2">
    <location>
        <begin position="1182"/>
        <end position="1204"/>
    </location>
</feature>
<feature type="compositionally biased region" description="Polar residues" evidence="2">
    <location>
        <begin position="2614"/>
        <end position="2646"/>
    </location>
</feature>
<keyword evidence="5" id="KW-1185">Reference proteome</keyword>
<feature type="compositionally biased region" description="Low complexity" evidence="2">
    <location>
        <begin position="1413"/>
        <end position="1431"/>
    </location>
</feature>
<evidence type="ECO:0008006" key="7">
    <source>
        <dbReference type="Google" id="ProtNLM"/>
    </source>
</evidence>
<feature type="compositionally biased region" description="Basic and acidic residues" evidence="2">
    <location>
        <begin position="1473"/>
        <end position="1482"/>
    </location>
</feature>
<feature type="region of interest" description="Disordered" evidence="2">
    <location>
        <begin position="2316"/>
        <end position="2370"/>
    </location>
</feature>
<evidence type="ECO:0000256" key="1">
    <source>
        <dbReference type="ARBA" id="ARBA00023242"/>
    </source>
</evidence>
<dbReference type="PROSITE" id="PS51156">
    <property type="entry name" value="ELM2"/>
    <property type="match status" value="1"/>
</dbReference>
<feature type="region of interest" description="Disordered" evidence="2">
    <location>
        <begin position="476"/>
        <end position="574"/>
    </location>
</feature>
<feature type="region of interest" description="Disordered" evidence="2">
    <location>
        <begin position="2164"/>
        <end position="2303"/>
    </location>
</feature>
<dbReference type="InterPro" id="IPR001025">
    <property type="entry name" value="BAH_dom"/>
</dbReference>
<accession>A0AA85J613</accession>
<feature type="compositionally biased region" description="Low complexity" evidence="2">
    <location>
        <begin position="61"/>
        <end position="81"/>
    </location>
</feature>
<dbReference type="Gene3D" id="4.10.1240.50">
    <property type="match status" value="1"/>
</dbReference>
<dbReference type="SUPFAM" id="SSF82061">
    <property type="entry name" value="BAH domain"/>
    <property type="match status" value="1"/>
</dbReference>
<feature type="region of interest" description="Disordered" evidence="2">
    <location>
        <begin position="1923"/>
        <end position="2023"/>
    </location>
</feature>
<feature type="compositionally biased region" description="Polar residues" evidence="2">
    <location>
        <begin position="1720"/>
        <end position="1729"/>
    </location>
</feature>
<feature type="compositionally biased region" description="Gly residues" evidence="2">
    <location>
        <begin position="389"/>
        <end position="399"/>
    </location>
</feature>
<dbReference type="Gene3D" id="2.30.30.490">
    <property type="match status" value="1"/>
</dbReference>
<feature type="compositionally biased region" description="Low complexity" evidence="2">
    <location>
        <begin position="121"/>
        <end position="132"/>
    </location>
</feature>
<proteinExistence type="predicted"/>
<feature type="compositionally biased region" description="Basic and acidic residues" evidence="2">
    <location>
        <begin position="497"/>
        <end position="508"/>
    </location>
</feature>
<feature type="compositionally biased region" description="Low complexity" evidence="2">
    <location>
        <begin position="2002"/>
        <end position="2023"/>
    </location>
</feature>
<feature type="compositionally biased region" description="Polar residues" evidence="2">
    <location>
        <begin position="2526"/>
        <end position="2536"/>
    </location>
</feature>
<feature type="compositionally biased region" description="Basic and acidic residues" evidence="2">
    <location>
        <begin position="424"/>
        <end position="437"/>
    </location>
</feature>
<feature type="region of interest" description="Disordered" evidence="2">
    <location>
        <begin position="1225"/>
        <end position="1251"/>
    </location>
</feature>
<dbReference type="Pfam" id="PF01426">
    <property type="entry name" value="BAH"/>
    <property type="match status" value="1"/>
</dbReference>
<feature type="compositionally biased region" description="Low complexity" evidence="2">
    <location>
        <begin position="1851"/>
        <end position="1870"/>
    </location>
</feature>
<sequence>MDVRGPVNHTTLQNDRHTMMDDGSSVLLKSDITPSPCSMDKLDIASAKSPDSISSQCSKMSSTTNQSSTNTNNNSNNNSSNVFRTDKLATEERPVEINTEDMEPALRRSKRGKGRPSNVHNNNNSNNNNNDGSSDDHVPSCIVSGVEYRTGDFVYYEEPDFEYFTIGLIEEIKVSRRDKFSVFIKCFYRTRDIPEISKQALPDRDNYPANSNVKFIRDIFARELFVSEVQETLPAKQLRGVCKVNYLPDLKTALTTFSPDEDDSFFYVFAYNPETRRLSKIRAEIRVGQAYQAALPEFRHHPPAAYRFNNRNHCVNHSRKRKRCTHKSAADQDTHSLPPHYDHHHHGHHPRKHRRTNNASPHQLTTVNTLHNHELQPSNNAVSDAPDEGGIGGGDGGDICGTVSKMSDDDTADADDNKPLINKPKMDIPKSPKKLDTDTDNDDHVDDHSDNDMPCKTEVTTLNAPVDMSESIKNISKMESSSMSEPLASNLPPKLENANHFDDDDRMSVDPMNTDDLDHPPPPSHQSHNHRHYHNHHHRRHQCHPACNHKNHVYPGRQSHHRKRKRGGGHRRCCRRKSQKREILVWSPCGLSSALSASCKDFNSIIATVTTVNDHQNNPHTGENDDNNNNSNNNANTVLNNISSDFNSMLSDEPLKNYLDAVRSMVAFFGFGGAEDDLSSAENGLVLANLAATTQHAYDTLHKCKYSLRNALQAISCNPIVAKDTPRHWTAEQVRLFAHALRIHGKDFFTIQRNFFGGKTSSNNNNNNNNNNNSNTNNINNNNSATIANGVLNANQTGGTGRMRGRGRRKLVPGTASASKLSSMKSDETEGNSTTATVTSTSAGGKLEEVKPEDPESLHDNGESAENNAATTQKGFNDGNGNTSSGLLSTTTTTTTTTSEPVKTVKELIAFYYYWKRKGTSSSSLGGGHGGLSTAAANFATAVVAAALNTDNTLPSLSVNSSSTGSGVPSSSSSSSAAVTASEAGNHSNGNIFSSSSSQTHFNASAVKKRKATNRGCVLNYQSLTQQTGDDKSESVGPSQPESEVEENFETTNAGTDDAVDVPVNSGEKNEEGTTISTTATTVDGNADSASTGSRLRKRLCRNCSAELSSSEDSPPPPLLGQLRFLCPGCRIHLQKYGELKCTVEEQEENIIDDALSEVTHPITNDEQSGKPDMSSVVIKQMKSNSVPNTPKPCNRFSDKKRHKKRILRRLMNCEESPQKKEKYRSCYESSTTTNLSSPISSPYSLQSNQDEYYSASESSLSSSSSFNASQCCEDSDCYIGSDDDDNDNESTDTTMTSSSCNSPLTPPPPRPPRSPAPDELDEVTTKLESSDYYPSSRHHKKKNRLCCPSESKHHDKYILSKVSPPPKLDENAEMPIPTGDNIVGDVKENRYAATGLQNKTGPPHAHHLDNKSILPTTSCSSSSTTPSDIHSISNCIDSHDTKDIYHMKSSTALPLQHIDDNHHYHQQLTDESDVKDMHQGDVDDDDAGSVEDELEMENLINATNESNPASCYVDAYRSTWSHLVRIWNRQVNYPQSTDTTNSNADSSLQLQKNIGSCARTDLIYCGRGIDIPVNNHEFWNMQRHNLYAKYVDTAIGPGVNTYLSSVSSTSASSSHLPSSSLATASVASAVGAGFADGVMDHKTVFGNEIIKSEAVMNLLASNAYYAGNTSFAHTPSSSSLSSSVQDTSSTALDLCARNSKRSSIQSSSSSYDQPAVKTCRSSYHQNDPGNMIYPHSNNNNNNSILTPTGQTGSMPSMTMTPISQIPSFPLLPPQLQQQILMQQQQQQSGSGIKSPIGSSSSNNNNIPSQQQLQTMYEQALLFAAAAAGHYQHNSPSRDGMKFFPPNFEMNTTAATTTGSNNSNTNNNPTKQMPVVSSPNLRFINPNNNNNCNNNSNSGSSMSSLMSTRIAAATGTFYPPISSISSSSSSATGTSTTASDSAPSLFPMHHNNNSSNNNSNHNNNNTSTHGMNRSMVSTPFNFSLTDSQCQPSGGGSGAGGNLSAHMSMSAGGSSSSTPSMLGLNPSITSGGGYNGLGCSSSNPFIPPGSPFYSHPELLQRQLALMGLLPPTSLPSDRMASLSSAAAAAASVEQREIDAFQRLMSERLEYLRNATNSQQQQQQQQQRTMTPVEQFQLYQQQQLQQQQEILAAAFSAEMAARLEGGIGGGGGIPPSSIYPHQNSSLQLQPPLPPPSRPLPPATPTSMLIGSCLSHSDGNNGGAMTSAVNSISTRPTASVQLSHNPRYPQSSSASIQFSSGPTNRFPQNQHQHHQDIHNLSRKTPPIAHHNSSSSSRDMSMNLNNLSSINPATPLLSPFNVGHTRASPHMPFTSPITHGGSSSGGSNSGRAASRNPTIQPPQPSASSSSSSNLQEQVFNAAKLAMMAANIQSDPNKALQFANKKSSLPRSSLPAQQQQQPQQHPSAIQDSLSQRNMNAPASHVRLRSPAGQFAGSNSDCNINNNSTTSGMPNFMNQGTHKERRRQNSHMSASIPQSSGPSQSSSSASSNRLLSPLHHSHSESRSLSNRTPTPATNNRMHQSSSSSQLSNNQSSNNNDSPMFSGPTIPGIPPGQLAQLAQLAQMSGLPPGFSFQDPAVLNAFALAAAATSLVAGGGNQSDNLLENNPINTTDRYRSPLSQQQQRYPTTNTQQQQYSHHQQQQQHQHQQQQQQQQAAVAAAAAAMANAFGLPAQFNSRLSSSQP</sequence>
<feature type="compositionally biased region" description="Basic and acidic residues" evidence="2">
    <location>
        <begin position="846"/>
        <end position="862"/>
    </location>
</feature>
<feature type="compositionally biased region" description="Polar residues" evidence="2">
    <location>
        <begin position="49"/>
        <end position="60"/>
    </location>
</feature>
<feature type="region of interest" description="Disordered" evidence="2">
    <location>
        <begin position="2399"/>
        <end position="2426"/>
    </location>
</feature>
<dbReference type="PANTHER" id="PTHR36911:SF3">
    <property type="entry name" value="GATA ZINC FINGER DOMAIN-CONTAINING PROTEIN 4-RELATED"/>
    <property type="match status" value="1"/>
</dbReference>
<feature type="compositionally biased region" description="Low complexity" evidence="2">
    <location>
        <begin position="1236"/>
        <end position="1248"/>
    </location>
</feature>
<feature type="compositionally biased region" description="Low complexity" evidence="2">
    <location>
        <begin position="2288"/>
        <end position="2303"/>
    </location>
</feature>
<feature type="compositionally biased region" description="Low complexity" evidence="2">
    <location>
        <begin position="2248"/>
        <end position="2257"/>
    </location>
</feature>
<feature type="region of interest" description="Disordered" evidence="2">
    <location>
        <begin position="1779"/>
        <end position="1808"/>
    </location>
</feature>
<feature type="compositionally biased region" description="Low complexity" evidence="2">
    <location>
        <begin position="2487"/>
        <end position="2512"/>
    </location>
</feature>
<dbReference type="PROSITE" id="PS51038">
    <property type="entry name" value="BAH"/>
    <property type="match status" value="1"/>
</dbReference>
<name>A0AA85J613_TRIRE</name>
<feature type="region of interest" description="Disordered" evidence="2">
    <location>
        <begin position="613"/>
        <end position="635"/>
    </location>
</feature>
<dbReference type="GO" id="GO:0003682">
    <property type="term" value="F:chromatin binding"/>
    <property type="evidence" value="ECO:0007669"/>
    <property type="project" value="InterPro"/>
</dbReference>
<feature type="compositionally biased region" description="Pro residues" evidence="2">
    <location>
        <begin position="2188"/>
        <end position="2201"/>
    </location>
</feature>
<feature type="compositionally biased region" description="Low complexity" evidence="2">
    <location>
        <begin position="1923"/>
        <end position="1969"/>
    </location>
</feature>
<feature type="compositionally biased region" description="Low complexity" evidence="2">
    <location>
        <begin position="2402"/>
        <end position="2425"/>
    </location>
</feature>
<feature type="compositionally biased region" description="Pro residues" evidence="2">
    <location>
        <begin position="1305"/>
        <end position="1316"/>
    </location>
</feature>
<feature type="compositionally biased region" description="Basic and acidic residues" evidence="2">
    <location>
        <begin position="84"/>
        <end position="95"/>
    </location>
</feature>
<feature type="region of interest" description="Disordered" evidence="2">
    <location>
        <begin position="1396"/>
        <end position="1431"/>
    </location>
</feature>
<feature type="compositionally biased region" description="Low complexity" evidence="2">
    <location>
        <begin position="1292"/>
        <end position="1304"/>
    </location>
</feature>
<feature type="region of interest" description="Disordered" evidence="2">
    <location>
        <begin position="1470"/>
        <end position="1489"/>
    </location>
</feature>
<feature type="compositionally biased region" description="Low complexity" evidence="2">
    <location>
        <begin position="1702"/>
        <end position="1711"/>
    </location>
</feature>
<dbReference type="InterPro" id="IPR000949">
    <property type="entry name" value="ELM2_dom"/>
</dbReference>
<feature type="region of interest" description="Disordered" evidence="2">
    <location>
        <begin position="1283"/>
        <end position="1384"/>
    </location>
</feature>
<feature type="region of interest" description="Disordered" evidence="2">
    <location>
        <begin position="1832"/>
        <end position="1874"/>
    </location>
</feature>
<feature type="compositionally biased region" description="Low complexity" evidence="2">
    <location>
        <begin position="2647"/>
        <end position="2673"/>
    </location>
</feature>
<feature type="compositionally biased region" description="Low complexity" evidence="2">
    <location>
        <begin position="1885"/>
        <end position="1903"/>
    </location>
</feature>
<feature type="compositionally biased region" description="Polar residues" evidence="2">
    <location>
        <begin position="864"/>
        <end position="875"/>
    </location>
</feature>
<evidence type="ECO:0000313" key="5">
    <source>
        <dbReference type="Proteomes" id="UP000050795"/>
    </source>
</evidence>
<protein>
    <recommendedName>
        <fullName evidence="7">BAH domain-containing protein</fullName>
    </recommendedName>
</protein>
<feature type="region of interest" description="Disordered" evidence="2">
    <location>
        <begin position="318"/>
        <end position="359"/>
    </location>
</feature>
<feature type="region of interest" description="Disordered" evidence="2">
    <location>
        <begin position="376"/>
        <end position="457"/>
    </location>
</feature>
<dbReference type="WBParaSite" id="TREG1_135520.1">
    <property type="protein sequence ID" value="TREG1_135520.1"/>
    <property type="gene ID" value="TREG1_135520"/>
</dbReference>
<feature type="compositionally biased region" description="Low complexity" evidence="2">
    <location>
        <begin position="831"/>
        <end position="845"/>
    </location>
</feature>
<feature type="compositionally biased region" description="Basic and acidic residues" evidence="2">
    <location>
        <begin position="445"/>
        <end position="455"/>
    </location>
</feature>
<feature type="region of interest" description="Disordered" evidence="2">
    <location>
        <begin position="1884"/>
        <end position="1903"/>
    </location>
</feature>
<feature type="compositionally biased region" description="Low complexity" evidence="2">
    <location>
        <begin position="880"/>
        <end position="899"/>
    </location>
</feature>
<dbReference type="SMART" id="SM00439">
    <property type="entry name" value="BAH"/>
    <property type="match status" value="1"/>
</dbReference>
<feature type="region of interest" description="Disordered" evidence="2">
    <location>
        <begin position="759"/>
        <end position="900"/>
    </location>
</feature>
<feature type="compositionally biased region" description="Low complexity" evidence="2">
    <location>
        <begin position="2537"/>
        <end position="2555"/>
    </location>
</feature>
<feature type="domain" description="ELM2" evidence="4">
    <location>
        <begin position="283"/>
        <end position="719"/>
    </location>
</feature>
<feature type="compositionally biased region" description="Polar residues" evidence="2">
    <location>
        <begin position="2211"/>
        <end position="2247"/>
    </location>
</feature>
<feature type="region of interest" description="Disordered" evidence="2">
    <location>
        <begin position="1699"/>
        <end position="1730"/>
    </location>
</feature>
<feature type="compositionally biased region" description="Low complexity" evidence="2">
    <location>
        <begin position="761"/>
        <end position="789"/>
    </location>
</feature>
<feature type="compositionally biased region" description="Polar residues" evidence="2">
    <location>
        <begin position="983"/>
        <end position="999"/>
    </location>
</feature>
<dbReference type="InterPro" id="IPR043151">
    <property type="entry name" value="BAH_sf"/>
</dbReference>
<feature type="region of interest" description="Disordered" evidence="2">
    <location>
        <begin position="2610"/>
        <end position="2673"/>
    </location>
</feature>
<feature type="region of interest" description="Disordered" evidence="2">
    <location>
        <begin position="1023"/>
        <end position="1094"/>
    </location>
</feature>
<evidence type="ECO:0000259" key="3">
    <source>
        <dbReference type="PROSITE" id="PS51038"/>
    </source>
</evidence>
<feature type="compositionally biased region" description="Basic residues" evidence="2">
    <location>
        <begin position="527"/>
        <end position="574"/>
    </location>
</feature>
<feature type="region of interest" description="Disordered" evidence="2">
    <location>
        <begin position="958"/>
        <end position="999"/>
    </location>
</feature>
<evidence type="ECO:0000256" key="2">
    <source>
        <dbReference type="SAM" id="MobiDB-lite"/>
    </source>
</evidence>